<dbReference type="FunFam" id="1.10.150.390:FF:000001">
    <property type="entry name" value="DNA-directed RNA polymerase subunit"/>
    <property type="match status" value="1"/>
</dbReference>
<evidence type="ECO:0000256" key="11">
    <source>
        <dbReference type="ARBA" id="ARBA00023125"/>
    </source>
</evidence>
<comment type="subcellular location">
    <subcellularLocation>
        <location evidence="1">Nucleus</location>
    </subcellularLocation>
</comment>
<evidence type="ECO:0000256" key="8">
    <source>
        <dbReference type="ARBA" id="ARBA00022737"/>
    </source>
</evidence>
<feature type="non-terminal residue" evidence="15">
    <location>
        <position position="211"/>
    </location>
</feature>
<evidence type="ECO:0000256" key="2">
    <source>
        <dbReference type="ARBA" id="ARBA00012418"/>
    </source>
</evidence>
<keyword evidence="11" id="KW-0238">DNA-binding</keyword>
<dbReference type="GO" id="GO:0003899">
    <property type="term" value="F:DNA-directed RNA polymerase activity"/>
    <property type="evidence" value="ECO:0007669"/>
    <property type="project" value="UniProtKB-EC"/>
</dbReference>
<name>A0A7R9M057_9ACAR</name>
<proteinExistence type="predicted"/>
<keyword evidence="3" id="KW-0240">DNA-directed RNA polymerase</keyword>
<accession>A0A7R9M057</accession>
<evidence type="ECO:0000313" key="15">
    <source>
        <dbReference type="EMBL" id="CAD7649942.1"/>
    </source>
</evidence>
<dbReference type="Gene3D" id="1.10.150.390">
    <property type="match status" value="1"/>
</dbReference>
<feature type="compositionally biased region" description="Low complexity" evidence="14">
    <location>
        <begin position="148"/>
        <end position="211"/>
    </location>
</feature>
<feature type="region of interest" description="Disordered" evidence="14">
    <location>
        <begin position="138"/>
        <end position="211"/>
    </location>
</feature>
<keyword evidence="12" id="KW-0804">Transcription</keyword>
<dbReference type="Proteomes" id="UP000759131">
    <property type="component" value="Unassembled WGS sequence"/>
</dbReference>
<dbReference type="EC" id="2.7.7.6" evidence="2"/>
<dbReference type="GO" id="GO:0005665">
    <property type="term" value="C:RNA polymerase II, core complex"/>
    <property type="evidence" value="ECO:0007669"/>
    <property type="project" value="TreeGrafter"/>
</dbReference>
<dbReference type="SUPFAM" id="SSF64484">
    <property type="entry name" value="beta and beta-prime subunits of DNA dependent RNA-polymerase"/>
    <property type="match status" value="1"/>
</dbReference>
<dbReference type="GO" id="GO:0006366">
    <property type="term" value="P:transcription by RNA polymerase II"/>
    <property type="evidence" value="ECO:0007669"/>
    <property type="project" value="InterPro"/>
</dbReference>
<evidence type="ECO:0000256" key="9">
    <source>
        <dbReference type="ARBA" id="ARBA00022833"/>
    </source>
</evidence>
<evidence type="ECO:0000256" key="7">
    <source>
        <dbReference type="ARBA" id="ARBA00022723"/>
    </source>
</evidence>
<evidence type="ECO:0000256" key="10">
    <source>
        <dbReference type="ARBA" id="ARBA00022842"/>
    </source>
</evidence>
<keyword evidence="4" id="KW-0597">Phosphoprotein</keyword>
<evidence type="ECO:0000256" key="4">
    <source>
        <dbReference type="ARBA" id="ARBA00022553"/>
    </source>
</evidence>
<evidence type="ECO:0000256" key="6">
    <source>
        <dbReference type="ARBA" id="ARBA00022695"/>
    </source>
</evidence>
<dbReference type="EMBL" id="CAJPIZ010049769">
    <property type="protein sequence ID" value="CAG2122682.1"/>
    <property type="molecule type" value="Genomic_DNA"/>
</dbReference>
<dbReference type="AlphaFoldDB" id="A0A7R9M057"/>
<dbReference type="EMBL" id="OC904344">
    <property type="protein sequence ID" value="CAD7649942.1"/>
    <property type="molecule type" value="Genomic_DNA"/>
</dbReference>
<dbReference type="InterPro" id="IPR000684">
    <property type="entry name" value="RNA_pol_II_repeat_euk"/>
</dbReference>
<organism evidence="15">
    <name type="scientific">Medioppia subpectinata</name>
    <dbReference type="NCBI Taxonomy" id="1979941"/>
    <lineage>
        <taxon>Eukaryota</taxon>
        <taxon>Metazoa</taxon>
        <taxon>Ecdysozoa</taxon>
        <taxon>Arthropoda</taxon>
        <taxon>Chelicerata</taxon>
        <taxon>Arachnida</taxon>
        <taxon>Acari</taxon>
        <taxon>Acariformes</taxon>
        <taxon>Sarcoptiformes</taxon>
        <taxon>Oribatida</taxon>
        <taxon>Brachypylina</taxon>
        <taxon>Oppioidea</taxon>
        <taxon>Oppiidae</taxon>
        <taxon>Medioppia</taxon>
    </lineage>
</organism>
<dbReference type="PANTHER" id="PTHR19376:SF37">
    <property type="entry name" value="DNA-DIRECTED RNA POLYMERASE II SUBUNIT RPB1"/>
    <property type="match status" value="1"/>
</dbReference>
<gene>
    <name evidence="15" type="ORF">OSB1V03_LOCUS22628</name>
</gene>
<keyword evidence="8" id="KW-0677">Repeat</keyword>
<sequence>MAITRHGINRQDVGALMRCSFEETVDVLIDAASHAEVDYLRGVSENIIVGQLAKMGTGAFGMLLDPDKCKQGIEIPMNLPGMATMGVGIFYSGADSPSMAGMTPQMTPWGQGATPAYGQAWSPGLGLGMTPNAAGFSPSAASDASGFSPGYSPGWSPQPGSPGSPTSPYIPSPHGLLSPSYSPSSPAYAPMSPGVGPSSPTYSPTSPSYSP</sequence>
<keyword evidence="16" id="KW-1185">Reference proteome</keyword>
<evidence type="ECO:0000256" key="3">
    <source>
        <dbReference type="ARBA" id="ARBA00022478"/>
    </source>
</evidence>
<evidence type="ECO:0000256" key="12">
    <source>
        <dbReference type="ARBA" id="ARBA00023163"/>
    </source>
</evidence>
<evidence type="ECO:0000256" key="1">
    <source>
        <dbReference type="ARBA" id="ARBA00004123"/>
    </source>
</evidence>
<dbReference type="InterPro" id="IPR045867">
    <property type="entry name" value="DNA-dir_RpoC_beta_prime"/>
</dbReference>
<dbReference type="OrthoDB" id="6537906at2759"/>
<evidence type="ECO:0000256" key="14">
    <source>
        <dbReference type="SAM" id="MobiDB-lite"/>
    </source>
</evidence>
<protein>
    <recommendedName>
        <fullName evidence="2">DNA-directed RNA polymerase</fullName>
        <ecNumber evidence="2">2.7.7.6</ecNumber>
    </recommendedName>
</protein>
<keyword evidence="13" id="KW-0539">Nucleus</keyword>
<evidence type="ECO:0000256" key="5">
    <source>
        <dbReference type="ARBA" id="ARBA00022679"/>
    </source>
</evidence>
<dbReference type="GO" id="GO:0046872">
    <property type="term" value="F:metal ion binding"/>
    <property type="evidence" value="ECO:0007669"/>
    <property type="project" value="UniProtKB-KW"/>
</dbReference>
<reference evidence="15" key="1">
    <citation type="submission" date="2020-11" db="EMBL/GenBank/DDBJ databases">
        <authorList>
            <person name="Tran Van P."/>
        </authorList>
    </citation>
    <scope>NUCLEOTIDE SEQUENCE</scope>
</reference>
<evidence type="ECO:0000313" key="16">
    <source>
        <dbReference type="Proteomes" id="UP000759131"/>
    </source>
</evidence>
<keyword evidence="7" id="KW-0479">Metal-binding</keyword>
<dbReference type="PANTHER" id="PTHR19376">
    <property type="entry name" value="DNA-DIRECTED RNA POLYMERASE"/>
    <property type="match status" value="1"/>
</dbReference>
<keyword evidence="10" id="KW-0460">Magnesium</keyword>
<dbReference type="PROSITE" id="PS00115">
    <property type="entry name" value="RNA_POL_II_REPEAT"/>
    <property type="match status" value="2"/>
</dbReference>
<dbReference type="GO" id="GO:0003677">
    <property type="term" value="F:DNA binding"/>
    <property type="evidence" value="ECO:0007669"/>
    <property type="project" value="UniProtKB-KW"/>
</dbReference>
<evidence type="ECO:0000256" key="13">
    <source>
        <dbReference type="ARBA" id="ARBA00023242"/>
    </source>
</evidence>
<keyword evidence="5" id="KW-0808">Transferase</keyword>
<keyword evidence="6" id="KW-0548">Nucleotidyltransferase</keyword>
<keyword evidence="9" id="KW-0862">Zinc</keyword>